<dbReference type="GO" id="GO:0030154">
    <property type="term" value="P:cell differentiation"/>
    <property type="evidence" value="ECO:0007669"/>
    <property type="project" value="UniProtKB-KW"/>
</dbReference>
<dbReference type="InterPro" id="IPR044156">
    <property type="entry name" value="Galectin-like"/>
</dbReference>
<evidence type="ECO:0000256" key="12">
    <source>
        <dbReference type="ARBA" id="ARBA00064096"/>
    </source>
</evidence>
<dbReference type="Gene3D" id="2.60.120.200">
    <property type="match status" value="2"/>
</dbReference>
<comment type="subunit">
    <text evidence="12">Homodimer. Interacts with CALCOCO2/NDP52. Interacts with PDPN; the interaction is glycosylation-dependent; may participate in connection of the lymphatic endothelium to the surrounding extracellular matrix.</text>
</comment>
<comment type="function">
    <text evidence="10">Beta-galactoside-binding lectin that acts as a sensor of membrane damage caused by infection and restricts the proliferation of infecting pathogens by targeting them for autophagy. Detects membrane rupture by binding beta-galactoside ligands located on the lumenal side of the endosome membrane; these ligands becoming exposed to the cytoplasm following rupture. Restricts infection by initiating autophagy via interaction with CALCOCO2/NDP52. Required to restrict infection of bacterial invasion such as S.typhimurium. Also required to restrict infection of Picornaviridae viruses. Has a marked preference for 3'-O-sialylated and 3'-O-sulfated glycans.</text>
</comment>
<dbReference type="Proteomes" id="UP000028990">
    <property type="component" value="Unassembled WGS sequence"/>
</dbReference>
<comment type="function">
    <text evidence="11">Adapter protein that interacts with EDAR DEATH domain and couples the receptor to EDA signaling pathway during morphogenesis of ectodermal organs. Mediates the activation of NF-kappa-B.</text>
</comment>
<evidence type="ECO:0000256" key="2">
    <source>
        <dbReference type="ARBA" id="ARBA00004541"/>
    </source>
</evidence>
<evidence type="ECO:0000259" key="14">
    <source>
        <dbReference type="PROSITE" id="PS51304"/>
    </source>
</evidence>
<evidence type="ECO:0000256" key="9">
    <source>
        <dbReference type="ARBA" id="ARBA00023329"/>
    </source>
</evidence>
<evidence type="ECO:0000256" key="1">
    <source>
        <dbReference type="ARBA" id="ARBA00004514"/>
    </source>
</evidence>
<dbReference type="SUPFAM" id="SSF49899">
    <property type="entry name" value="Concanavalin A-like lectins/glucanases"/>
    <property type="match status" value="2"/>
</dbReference>
<dbReference type="CDD" id="cd00070">
    <property type="entry name" value="GLECT"/>
    <property type="match status" value="2"/>
</dbReference>
<keyword evidence="5 13" id="KW-0430">Lectin</keyword>
<dbReference type="FunFam" id="2.60.120.200:FF:000054">
    <property type="entry name" value="Galectin"/>
    <property type="match status" value="1"/>
</dbReference>
<dbReference type="InterPro" id="IPR000488">
    <property type="entry name" value="Death_dom"/>
</dbReference>
<evidence type="ECO:0000256" key="10">
    <source>
        <dbReference type="ARBA" id="ARBA00055216"/>
    </source>
</evidence>
<reference evidence="15 16" key="1">
    <citation type="submission" date="2013-11" db="EMBL/GenBank/DDBJ databases">
        <title>The Damaraland mole rat (Fukomys damarensis) genome and evolution of African mole rats.</title>
        <authorList>
            <person name="Gladyshev V.N."/>
            <person name="Fang X."/>
        </authorList>
    </citation>
    <scope>NUCLEOTIDE SEQUENCE [LARGE SCALE GENOMIC DNA]</scope>
    <source>
        <tissue evidence="15">Liver</tissue>
    </source>
</reference>
<keyword evidence="16" id="KW-1185">Reference proteome</keyword>
<dbReference type="InterPro" id="IPR001079">
    <property type="entry name" value="Galectin_CRD"/>
</dbReference>
<accession>A0A091DUW3</accession>
<dbReference type="SMART" id="SM00276">
    <property type="entry name" value="GLECT"/>
    <property type="match status" value="2"/>
</dbReference>
<dbReference type="PANTHER" id="PTHR11346">
    <property type="entry name" value="GALECTIN"/>
    <property type="match status" value="1"/>
</dbReference>
<feature type="domain" description="Galectin" evidence="14">
    <location>
        <begin position="419"/>
        <end position="549"/>
    </location>
</feature>
<gene>
    <name evidence="15" type="ORF">H920_04382</name>
</gene>
<dbReference type="GO" id="GO:0031410">
    <property type="term" value="C:cytoplasmic vesicle"/>
    <property type="evidence" value="ECO:0007669"/>
    <property type="project" value="UniProtKB-SubCell"/>
</dbReference>
<dbReference type="GO" id="GO:0007165">
    <property type="term" value="P:signal transduction"/>
    <property type="evidence" value="ECO:0007669"/>
    <property type="project" value="InterPro"/>
</dbReference>
<evidence type="ECO:0000256" key="4">
    <source>
        <dbReference type="ARBA" id="ARBA00022490"/>
    </source>
</evidence>
<evidence type="ECO:0000256" key="7">
    <source>
        <dbReference type="ARBA" id="ARBA00022782"/>
    </source>
</evidence>
<dbReference type="GO" id="GO:0030246">
    <property type="term" value="F:carbohydrate binding"/>
    <property type="evidence" value="ECO:0007669"/>
    <property type="project" value="UniProtKB-UniRule"/>
</dbReference>
<dbReference type="Gene3D" id="1.10.533.10">
    <property type="entry name" value="Death Domain, Fas"/>
    <property type="match status" value="1"/>
</dbReference>
<sequence length="549" mass="61625">MVIGRCLAGRCCSRAKQKCGGLNGVREDYRKGTPRSKGPAAGLGSVLCTQEWVKSSRRGVSKDHPCKEDCACSSCSLRAPTISDLLNDQDLLDVIRIKLDPCHPTVKNWRNFASKWGMPYDELCFLEQRPQSPTLEFLLRNSQRTVGQLMELCRLYHRADVEKVLRRAHRGGRGGRGGLSLPLWSPHPLTGSVKLLSPLHLTPYGASSPLAFSTTMTRVAPSSVSFRTLLLPQFTPVTIPYVGTISEQLEPGSLIVIRGHIPSHAERFQVDLQCGSSMKPRADVAFHFNPRFKRTNYIVCNTLTNERWGWEEITYDMPFQKEKSFEIVIMVLKDKFQVAVNGKHTLLYAHRIKLEKIDTLGIYDHVNVHSVGFRFSSDLQSTQASTLGLTNINRENVSIKSFNEPLVQTSGISQLTLPFEARLNSPMGPGRTVVIKGEVNTKAKSFNVDLVAGKSKDIALHLNPRLNIKAFVRNSFLNDAWGEEERNITFFPFSPGMYFEMIIYCDARDFKVAVNGAHSLEYKHRFLQLGSIDTVAISGDIRLLEVRSW</sequence>
<dbReference type="eggNOG" id="KOG3587">
    <property type="taxonomic scope" value="Eukaryota"/>
</dbReference>
<dbReference type="Pfam" id="PF00337">
    <property type="entry name" value="Gal-bind_lectin"/>
    <property type="match status" value="2"/>
</dbReference>
<evidence type="ECO:0000256" key="3">
    <source>
        <dbReference type="ARBA" id="ARBA00022473"/>
    </source>
</evidence>
<dbReference type="FunFam" id="2.60.120.200:FF:000073">
    <property type="entry name" value="Galectin"/>
    <property type="match status" value="1"/>
</dbReference>
<dbReference type="PANTHER" id="PTHR11346:SF22">
    <property type="entry name" value="GALECTIN-8"/>
    <property type="match status" value="1"/>
</dbReference>
<evidence type="ECO:0000256" key="11">
    <source>
        <dbReference type="ARBA" id="ARBA00058509"/>
    </source>
</evidence>
<evidence type="ECO:0000256" key="8">
    <source>
        <dbReference type="ARBA" id="ARBA00023006"/>
    </source>
</evidence>
<evidence type="ECO:0000313" key="16">
    <source>
        <dbReference type="Proteomes" id="UP000028990"/>
    </source>
</evidence>
<dbReference type="PROSITE" id="PS51304">
    <property type="entry name" value="GALECTIN"/>
    <property type="match status" value="2"/>
</dbReference>
<dbReference type="FunFam" id="1.10.533.10:FF:000065">
    <property type="entry name" value="Ectodysplasin-A receptor-associated adapter protein"/>
    <property type="match status" value="1"/>
</dbReference>
<proteinExistence type="predicted"/>
<keyword evidence="3" id="KW-0217">Developmental protein</keyword>
<protein>
    <recommendedName>
        <fullName evidence="13">Galectin</fullName>
    </recommendedName>
</protein>
<dbReference type="InterPro" id="IPR011029">
    <property type="entry name" value="DEATH-like_dom_sf"/>
</dbReference>
<keyword evidence="7" id="KW-0221">Differentiation</keyword>
<dbReference type="Pfam" id="PF00531">
    <property type="entry name" value="Death"/>
    <property type="match status" value="1"/>
</dbReference>
<comment type="subcellular location">
    <subcellularLocation>
        <location evidence="1">Cytoplasm</location>
        <location evidence="1">Cytosol</location>
    </subcellularLocation>
    <subcellularLocation>
        <location evidence="2">Cytoplasmic vesicle</location>
    </subcellularLocation>
</comment>
<feature type="domain" description="Galectin" evidence="14">
    <location>
        <begin position="241"/>
        <end position="374"/>
    </location>
</feature>
<evidence type="ECO:0000256" key="6">
    <source>
        <dbReference type="ARBA" id="ARBA00022737"/>
    </source>
</evidence>
<keyword evidence="6" id="KW-0677">Repeat</keyword>
<organism evidence="15 16">
    <name type="scientific">Fukomys damarensis</name>
    <name type="common">Damaraland mole rat</name>
    <name type="synonym">Cryptomys damarensis</name>
    <dbReference type="NCBI Taxonomy" id="885580"/>
    <lineage>
        <taxon>Eukaryota</taxon>
        <taxon>Metazoa</taxon>
        <taxon>Chordata</taxon>
        <taxon>Craniata</taxon>
        <taxon>Vertebrata</taxon>
        <taxon>Euteleostomi</taxon>
        <taxon>Mammalia</taxon>
        <taxon>Eutheria</taxon>
        <taxon>Euarchontoglires</taxon>
        <taxon>Glires</taxon>
        <taxon>Rodentia</taxon>
        <taxon>Hystricomorpha</taxon>
        <taxon>Bathyergidae</taxon>
        <taxon>Fukomys</taxon>
    </lineage>
</organism>
<name>A0A091DUW3_FUKDA</name>
<evidence type="ECO:0000313" key="15">
    <source>
        <dbReference type="EMBL" id="KFO34253.1"/>
    </source>
</evidence>
<dbReference type="AlphaFoldDB" id="A0A091DUW3"/>
<keyword evidence="8" id="KW-0072">Autophagy</keyword>
<dbReference type="SUPFAM" id="SSF47986">
    <property type="entry name" value="DEATH domain"/>
    <property type="match status" value="1"/>
</dbReference>
<dbReference type="InterPro" id="IPR013320">
    <property type="entry name" value="ConA-like_dom_sf"/>
</dbReference>
<dbReference type="STRING" id="885580.ENSFDAP00000015475"/>
<keyword evidence="9" id="KW-0968">Cytoplasmic vesicle</keyword>
<evidence type="ECO:0000256" key="5">
    <source>
        <dbReference type="ARBA" id="ARBA00022734"/>
    </source>
</evidence>
<dbReference type="GO" id="GO:0005829">
    <property type="term" value="C:cytosol"/>
    <property type="evidence" value="ECO:0007669"/>
    <property type="project" value="UniProtKB-SubCell"/>
</dbReference>
<dbReference type="GO" id="GO:0006914">
    <property type="term" value="P:autophagy"/>
    <property type="evidence" value="ECO:0007669"/>
    <property type="project" value="UniProtKB-KW"/>
</dbReference>
<keyword evidence="4" id="KW-0963">Cytoplasm</keyword>
<evidence type="ECO:0000256" key="13">
    <source>
        <dbReference type="RuleBase" id="RU102079"/>
    </source>
</evidence>
<dbReference type="SMART" id="SM00908">
    <property type="entry name" value="Gal-bind_lectin"/>
    <property type="match status" value="2"/>
</dbReference>
<dbReference type="EMBL" id="KN122008">
    <property type="protein sequence ID" value="KFO34253.1"/>
    <property type="molecule type" value="Genomic_DNA"/>
</dbReference>